<keyword evidence="3" id="KW-1185">Reference proteome</keyword>
<proteinExistence type="predicted"/>
<keyword evidence="1" id="KW-0175">Coiled coil</keyword>
<organism evidence="2 3">
    <name type="scientific">Sulfitobacter donghicola DSW-25 = KCTC 12864 = JCM 14565</name>
    <dbReference type="NCBI Taxonomy" id="1300350"/>
    <lineage>
        <taxon>Bacteria</taxon>
        <taxon>Pseudomonadati</taxon>
        <taxon>Pseudomonadota</taxon>
        <taxon>Alphaproteobacteria</taxon>
        <taxon>Rhodobacterales</taxon>
        <taxon>Roseobacteraceae</taxon>
        <taxon>Sulfitobacter</taxon>
    </lineage>
</organism>
<evidence type="ECO:0000313" key="3">
    <source>
        <dbReference type="Proteomes" id="UP000027734"/>
    </source>
</evidence>
<feature type="coiled-coil region" evidence="1">
    <location>
        <begin position="97"/>
        <end position="131"/>
    </location>
</feature>
<dbReference type="AlphaFoldDB" id="A0A073IM95"/>
<sequence length="293" mass="30268">MVLGGVIAGGLGFMAAEMDIFGNGDADITTKLRSDLNAQQERLAALEEVEIPEIDFSPIEAQLSDVEKRIAALEERPAIVVPDGVDADAAAAYAAELETLKSSVETQRGEIEALLNNAKTVEQATADAAREANAQAAITKIVSAIDSGQPFAEELAALQELDLGEIDPALDAAASEGVATLSALQSEFPDQARAALAVARASNVGDGQQGLGGFLKRSLGARSIAPREGDDPDAVLSRAEAAIKNGDLVATLTELDTLPEEALAAIADWRGQADARVAARSAADALAQRLTAD</sequence>
<reference evidence="2 3" key="1">
    <citation type="submission" date="2014-01" db="EMBL/GenBank/DDBJ databases">
        <title>Sulfitobacter donghicola JCM 14565 Genome Sequencing.</title>
        <authorList>
            <person name="Lai Q."/>
            <person name="Hong Z."/>
        </authorList>
    </citation>
    <scope>NUCLEOTIDE SEQUENCE [LARGE SCALE GENOMIC DNA]</scope>
    <source>
        <strain evidence="2 3">JCM 14565</strain>
    </source>
</reference>
<evidence type="ECO:0000256" key="1">
    <source>
        <dbReference type="SAM" id="Coils"/>
    </source>
</evidence>
<dbReference type="Proteomes" id="UP000027734">
    <property type="component" value="Unassembled WGS sequence"/>
</dbReference>
<dbReference type="eggNOG" id="COG4223">
    <property type="taxonomic scope" value="Bacteria"/>
</dbReference>
<dbReference type="STRING" id="1300350.Z948_1582"/>
<protein>
    <recommendedName>
        <fullName evidence="4">Mitochondrial inner membrane protein</fullName>
    </recommendedName>
</protein>
<name>A0A073IM95_9RHOB</name>
<evidence type="ECO:0000313" key="2">
    <source>
        <dbReference type="EMBL" id="KEJ90611.1"/>
    </source>
</evidence>
<dbReference type="EMBL" id="JAMC01000001">
    <property type="protein sequence ID" value="KEJ90611.1"/>
    <property type="molecule type" value="Genomic_DNA"/>
</dbReference>
<comment type="caution">
    <text evidence="2">The sequence shown here is derived from an EMBL/GenBank/DDBJ whole genome shotgun (WGS) entry which is preliminary data.</text>
</comment>
<accession>A0A073IM95</accession>
<gene>
    <name evidence="2" type="ORF">DSW25_01475</name>
</gene>
<evidence type="ECO:0008006" key="4">
    <source>
        <dbReference type="Google" id="ProtNLM"/>
    </source>
</evidence>